<evidence type="ECO:0000256" key="1">
    <source>
        <dbReference type="SAM" id="MobiDB-lite"/>
    </source>
</evidence>
<dbReference type="PANTHER" id="PTHR33327">
    <property type="entry name" value="ENDONUCLEASE"/>
    <property type="match status" value="1"/>
</dbReference>
<dbReference type="GeneID" id="103311146"/>
<evidence type="ECO:0000259" key="2">
    <source>
        <dbReference type="Pfam" id="PF23055"/>
    </source>
</evidence>
<dbReference type="OrthoDB" id="6589648at2759"/>
<feature type="region of interest" description="Disordered" evidence="1">
    <location>
        <begin position="250"/>
        <end position="269"/>
    </location>
</feature>
<dbReference type="KEGG" id="api:103311146"/>
<dbReference type="PANTHER" id="PTHR33327:SF3">
    <property type="entry name" value="RNA-DIRECTED DNA POLYMERASE"/>
    <property type="match status" value="1"/>
</dbReference>
<feature type="domain" description="DUF7041" evidence="2">
    <location>
        <begin position="29"/>
        <end position="97"/>
    </location>
</feature>
<dbReference type="RefSeq" id="XP_008188936.1">
    <property type="nucleotide sequence ID" value="XM_008190714.1"/>
</dbReference>
<reference evidence="4" key="1">
    <citation type="submission" date="2010-06" db="EMBL/GenBank/DDBJ databases">
        <authorList>
            <person name="Jiang H."/>
            <person name="Abraham K."/>
            <person name="Ali S."/>
            <person name="Alsbrooks S.L."/>
            <person name="Anim B.N."/>
            <person name="Anosike U.S."/>
            <person name="Attaway T."/>
            <person name="Bandaranaike D.P."/>
            <person name="Battles P.K."/>
            <person name="Bell S.N."/>
            <person name="Bell A.V."/>
            <person name="Beltran B."/>
            <person name="Bickham C."/>
            <person name="Bustamante Y."/>
            <person name="Caleb T."/>
            <person name="Canada A."/>
            <person name="Cardenas V."/>
            <person name="Carter K."/>
            <person name="Chacko J."/>
            <person name="Chandrabose M.N."/>
            <person name="Chavez D."/>
            <person name="Chavez A."/>
            <person name="Chen L."/>
            <person name="Chu H.-S."/>
            <person name="Claassen K.J."/>
            <person name="Cockrell R."/>
            <person name="Collins M."/>
            <person name="Cooper J.A."/>
            <person name="Cree A."/>
            <person name="Curry S.M."/>
            <person name="Da Y."/>
            <person name="Dao M.D."/>
            <person name="Das B."/>
            <person name="Davila M.-L."/>
            <person name="Davy-Carroll L."/>
            <person name="Denson S."/>
            <person name="Dinh H."/>
            <person name="Ebong V.E."/>
            <person name="Edwards J.R."/>
            <person name="Egan A."/>
            <person name="El-Daye J."/>
            <person name="Escobedo L."/>
            <person name="Fernandez S."/>
            <person name="Fernando P.R."/>
            <person name="Flagg N."/>
            <person name="Forbes L.D."/>
            <person name="Fowler R.G."/>
            <person name="Fu Q."/>
            <person name="Gabisi R.A."/>
            <person name="Ganer J."/>
            <person name="Garbino Pronczuk A."/>
            <person name="Garcia R.M."/>
            <person name="Garner T."/>
            <person name="Garrett T.E."/>
            <person name="Gonzalez D.A."/>
            <person name="Hamid H."/>
            <person name="Hawkins E.S."/>
            <person name="Hirani K."/>
            <person name="Hogues M.E."/>
            <person name="Hollins B."/>
            <person name="Hsiao C.-H."/>
            <person name="Jabil R."/>
            <person name="James M.L."/>
            <person name="Jhangiani S.N."/>
            <person name="Johnson B."/>
            <person name="Johnson Q."/>
            <person name="Joshi V."/>
            <person name="Kalu J.B."/>
            <person name="Kam C."/>
            <person name="Kashfia A."/>
            <person name="Keebler J."/>
            <person name="Kisamo H."/>
            <person name="Kovar C.L."/>
            <person name="Lago L.A."/>
            <person name="Lai C.-Y."/>
            <person name="Laidlaw J."/>
            <person name="Lara F."/>
            <person name="Le T.-K."/>
            <person name="Lee S.L."/>
            <person name="Legall F.H."/>
            <person name="Lemon S.J."/>
            <person name="Lewis L.R."/>
            <person name="Li B."/>
            <person name="Liu Y."/>
            <person name="Liu Y.-S."/>
            <person name="Lopez J."/>
            <person name="Lozado R.J."/>
            <person name="Lu J."/>
            <person name="Madu R.C."/>
            <person name="Maheshwari M."/>
            <person name="Maheshwari R."/>
            <person name="Malloy K."/>
            <person name="Martinez E."/>
            <person name="Mathew T."/>
            <person name="Mercado I.C."/>
            <person name="Mercado C."/>
            <person name="Meyer B."/>
            <person name="Montgomery K."/>
            <person name="Morgan M.B."/>
            <person name="Munidasa M."/>
            <person name="Nazareth L.V."/>
            <person name="Nelson J."/>
            <person name="Ng B.M."/>
            <person name="Nguyen N.B."/>
            <person name="Nguyen P.Q."/>
            <person name="Nguyen T."/>
            <person name="Obregon M."/>
            <person name="Okwuonu G.O."/>
            <person name="Onwere C.G."/>
            <person name="Orozco G."/>
            <person name="Parra A."/>
            <person name="Patel S."/>
            <person name="Patil S."/>
            <person name="Perez A."/>
            <person name="Perez Y."/>
            <person name="Pham C."/>
            <person name="Primus E.L."/>
            <person name="Pu L.-L."/>
            <person name="Puazo M."/>
            <person name="Qin X."/>
            <person name="Quiroz J.B."/>
            <person name="Reese J."/>
            <person name="Richards S."/>
            <person name="Rives C.M."/>
            <person name="Robberts R."/>
            <person name="Ruiz S.J."/>
            <person name="Ruiz M.J."/>
            <person name="Santibanez J."/>
            <person name="Schneider B.W."/>
            <person name="Sisson I."/>
            <person name="Smith M."/>
            <person name="Sodergren E."/>
            <person name="Song X.-Z."/>
            <person name="Song B.B."/>
            <person name="Summersgill H."/>
            <person name="Thelus R."/>
            <person name="Thornton R.D."/>
            <person name="Trejos Z.Y."/>
            <person name="Usmani K."/>
            <person name="Vattathil S."/>
            <person name="Villasana D."/>
            <person name="Walker D.L."/>
            <person name="Wang S."/>
            <person name="Wang K."/>
            <person name="White C.S."/>
            <person name="Williams A.C."/>
            <person name="Williamson J."/>
            <person name="Wilson K."/>
            <person name="Woghiren I.O."/>
            <person name="Woodworth J.R."/>
            <person name="Worley K.C."/>
            <person name="Wright R.A."/>
            <person name="Wu W."/>
            <person name="Young L."/>
            <person name="Zhang L."/>
            <person name="Zhang J."/>
            <person name="Zhu Y."/>
            <person name="Muzny D.M."/>
            <person name="Weinstock G."/>
            <person name="Gibbs R.A."/>
        </authorList>
    </citation>
    <scope>NUCLEOTIDE SEQUENCE [LARGE SCALE GENOMIC DNA]</scope>
    <source>
        <strain evidence="4">LSR1</strain>
    </source>
</reference>
<name>A0A8R2FCH3_ACYPI</name>
<dbReference type="AlphaFoldDB" id="A0A8R2FCH3"/>
<sequence length="269" mass="29643">MDAQGNAPNNQNIVDNANQVVEAIANMRLPAFWKRSPTLWFNYAESTFVTHRVTANATKVHFVVSALDEEAVRNIGDLLNAAASYSDIRTRLISAYEVPKALLFREIVKPGGLGDRRPSQLLRDMRNSMPPSIGEDALKEFWLQKLPSNVTAILVGLDAPLDELAARADRILDVSNPQSVDVLSKKQFSDLAGAVSALSQQVRSLTKIVNSTEGPSRSRSRVPARSDAEQPEKMCFYHARFGKRARACHSPCSFKQEPREGPTSAPAEN</sequence>
<evidence type="ECO:0000313" key="3">
    <source>
        <dbReference type="EnsemblMetazoa" id="XP_008188936.1"/>
    </source>
</evidence>
<dbReference type="Pfam" id="PF23055">
    <property type="entry name" value="DUF7041"/>
    <property type="match status" value="1"/>
</dbReference>
<evidence type="ECO:0000313" key="4">
    <source>
        <dbReference type="Proteomes" id="UP000007819"/>
    </source>
</evidence>
<accession>A0A8R2FCH3</accession>
<keyword evidence="4" id="KW-1185">Reference proteome</keyword>
<protein>
    <recommendedName>
        <fullName evidence="2">DUF7041 domain-containing protein</fullName>
    </recommendedName>
</protein>
<proteinExistence type="predicted"/>
<dbReference type="Proteomes" id="UP000007819">
    <property type="component" value="Chromosome X"/>
</dbReference>
<dbReference type="EnsemblMetazoa" id="XM_008190714.1">
    <property type="protein sequence ID" value="XP_008188936.1"/>
    <property type="gene ID" value="LOC103311146"/>
</dbReference>
<dbReference type="InterPro" id="IPR055469">
    <property type="entry name" value="DUF7041"/>
</dbReference>
<feature type="region of interest" description="Disordered" evidence="1">
    <location>
        <begin position="209"/>
        <end position="229"/>
    </location>
</feature>
<reference evidence="3" key="2">
    <citation type="submission" date="2022-06" db="UniProtKB">
        <authorList>
            <consortium name="EnsemblMetazoa"/>
        </authorList>
    </citation>
    <scope>IDENTIFICATION</scope>
</reference>
<organism evidence="3 4">
    <name type="scientific">Acyrthosiphon pisum</name>
    <name type="common">Pea aphid</name>
    <dbReference type="NCBI Taxonomy" id="7029"/>
    <lineage>
        <taxon>Eukaryota</taxon>
        <taxon>Metazoa</taxon>
        <taxon>Ecdysozoa</taxon>
        <taxon>Arthropoda</taxon>
        <taxon>Hexapoda</taxon>
        <taxon>Insecta</taxon>
        <taxon>Pterygota</taxon>
        <taxon>Neoptera</taxon>
        <taxon>Paraneoptera</taxon>
        <taxon>Hemiptera</taxon>
        <taxon>Sternorrhyncha</taxon>
        <taxon>Aphidomorpha</taxon>
        <taxon>Aphidoidea</taxon>
        <taxon>Aphididae</taxon>
        <taxon>Macrosiphini</taxon>
        <taxon>Acyrthosiphon</taxon>
    </lineage>
</organism>